<keyword evidence="7" id="KW-1185">Reference proteome</keyword>
<dbReference type="InterPro" id="IPR001647">
    <property type="entry name" value="HTH_TetR"/>
</dbReference>
<dbReference type="Pfam" id="PF16925">
    <property type="entry name" value="TetR_C_13"/>
    <property type="match status" value="1"/>
</dbReference>
<dbReference type="PANTHER" id="PTHR47506:SF1">
    <property type="entry name" value="HTH-TYPE TRANSCRIPTIONAL REGULATOR YJDC"/>
    <property type="match status" value="1"/>
</dbReference>
<dbReference type="SUPFAM" id="SSF48498">
    <property type="entry name" value="Tetracyclin repressor-like, C-terminal domain"/>
    <property type="match status" value="1"/>
</dbReference>
<dbReference type="InterPro" id="IPR011075">
    <property type="entry name" value="TetR_C"/>
</dbReference>
<dbReference type="PRINTS" id="PR00455">
    <property type="entry name" value="HTHTETR"/>
</dbReference>
<dbReference type="AlphaFoldDB" id="A0A917G6L9"/>
<evidence type="ECO:0000259" key="5">
    <source>
        <dbReference type="PROSITE" id="PS50977"/>
    </source>
</evidence>
<organism evidence="6 7">
    <name type="scientific">Rhodococcoides trifolii</name>
    <dbReference type="NCBI Taxonomy" id="908250"/>
    <lineage>
        <taxon>Bacteria</taxon>
        <taxon>Bacillati</taxon>
        <taxon>Actinomycetota</taxon>
        <taxon>Actinomycetes</taxon>
        <taxon>Mycobacteriales</taxon>
        <taxon>Nocardiaceae</taxon>
        <taxon>Rhodococcoides</taxon>
    </lineage>
</organism>
<keyword evidence="3" id="KW-0804">Transcription</keyword>
<proteinExistence type="predicted"/>
<gene>
    <name evidence="6" type="ORF">GCM10007304_42930</name>
</gene>
<dbReference type="PANTHER" id="PTHR47506">
    <property type="entry name" value="TRANSCRIPTIONAL REGULATORY PROTEIN"/>
    <property type="match status" value="1"/>
</dbReference>
<reference evidence="6" key="2">
    <citation type="submission" date="2020-09" db="EMBL/GenBank/DDBJ databases">
        <authorList>
            <person name="Sun Q."/>
            <person name="Sedlacek I."/>
        </authorList>
    </citation>
    <scope>NUCLEOTIDE SEQUENCE</scope>
    <source>
        <strain evidence="6">CCM 7905</strain>
    </source>
</reference>
<dbReference type="InterPro" id="IPR023772">
    <property type="entry name" value="DNA-bd_HTH_TetR-type_CS"/>
</dbReference>
<dbReference type="PROSITE" id="PS50977">
    <property type="entry name" value="HTH_TETR_2"/>
    <property type="match status" value="1"/>
</dbReference>
<evidence type="ECO:0000313" key="6">
    <source>
        <dbReference type="EMBL" id="GGG24466.1"/>
    </source>
</evidence>
<dbReference type="Gene3D" id="1.10.10.60">
    <property type="entry name" value="Homeodomain-like"/>
    <property type="match status" value="1"/>
</dbReference>
<reference evidence="6" key="1">
    <citation type="journal article" date="2014" name="Int. J. Syst. Evol. Microbiol.">
        <title>Complete genome sequence of Corynebacterium casei LMG S-19264T (=DSM 44701T), isolated from a smear-ripened cheese.</title>
        <authorList>
            <consortium name="US DOE Joint Genome Institute (JGI-PGF)"/>
            <person name="Walter F."/>
            <person name="Albersmeier A."/>
            <person name="Kalinowski J."/>
            <person name="Ruckert C."/>
        </authorList>
    </citation>
    <scope>NUCLEOTIDE SEQUENCE</scope>
    <source>
        <strain evidence="6">CCM 7905</strain>
    </source>
</reference>
<dbReference type="Proteomes" id="UP000654257">
    <property type="component" value="Unassembled WGS sequence"/>
</dbReference>
<dbReference type="PROSITE" id="PS01081">
    <property type="entry name" value="HTH_TETR_1"/>
    <property type="match status" value="1"/>
</dbReference>
<evidence type="ECO:0000256" key="1">
    <source>
        <dbReference type="ARBA" id="ARBA00023015"/>
    </source>
</evidence>
<name>A0A917G6L9_9NOCA</name>
<comment type="caution">
    <text evidence="6">The sequence shown here is derived from an EMBL/GenBank/DDBJ whole genome shotgun (WGS) entry which is preliminary data.</text>
</comment>
<evidence type="ECO:0000313" key="7">
    <source>
        <dbReference type="Proteomes" id="UP000654257"/>
    </source>
</evidence>
<dbReference type="Gene3D" id="1.10.357.10">
    <property type="entry name" value="Tetracycline Repressor, domain 2"/>
    <property type="match status" value="1"/>
</dbReference>
<dbReference type="Pfam" id="PF00440">
    <property type="entry name" value="TetR_N"/>
    <property type="match status" value="1"/>
</dbReference>
<dbReference type="SUPFAM" id="SSF46689">
    <property type="entry name" value="Homeodomain-like"/>
    <property type="match status" value="1"/>
</dbReference>
<accession>A0A917G6L9</accession>
<dbReference type="EMBL" id="BMCU01000005">
    <property type="protein sequence ID" value="GGG24466.1"/>
    <property type="molecule type" value="Genomic_DNA"/>
</dbReference>
<dbReference type="InterPro" id="IPR036271">
    <property type="entry name" value="Tet_transcr_reg_TetR-rel_C_sf"/>
</dbReference>
<dbReference type="InterPro" id="IPR009057">
    <property type="entry name" value="Homeodomain-like_sf"/>
</dbReference>
<keyword evidence="2 4" id="KW-0238">DNA-binding</keyword>
<protein>
    <submittedName>
        <fullName evidence="6">TetR family transcriptional regulator</fullName>
    </submittedName>
</protein>
<dbReference type="GO" id="GO:0003677">
    <property type="term" value="F:DNA binding"/>
    <property type="evidence" value="ECO:0007669"/>
    <property type="project" value="UniProtKB-UniRule"/>
</dbReference>
<keyword evidence="1" id="KW-0805">Transcription regulation</keyword>
<feature type="domain" description="HTH tetR-type" evidence="5">
    <location>
        <begin position="9"/>
        <end position="69"/>
    </location>
</feature>
<evidence type="ECO:0000256" key="4">
    <source>
        <dbReference type="PROSITE-ProRule" id="PRU00335"/>
    </source>
</evidence>
<evidence type="ECO:0000256" key="3">
    <source>
        <dbReference type="ARBA" id="ARBA00023163"/>
    </source>
</evidence>
<evidence type="ECO:0000256" key="2">
    <source>
        <dbReference type="ARBA" id="ARBA00023125"/>
    </source>
</evidence>
<feature type="DNA-binding region" description="H-T-H motif" evidence="4">
    <location>
        <begin position="32"/>
        <end position="51"/>
    </location>
</feature>
<sequence length="199" mass="20878">MGDMPRPREFTESAVLESARNQFWETGYAGTSLADLTAATGLGKGSLYGAFGDKHALFLRTLEGYCADVVSDAHGELSGGGRAIDRLVEHLRNSARVGVVGARSRGCMMAKAAAEFGARDAAVQHIISSTFTLWHDELAAGIAKAQDEGDIAGSVDADTLAWTLLTVLRGFEAMRKAGVATDHLAAALDQVLGTIPRSG</sequence>